<feature type="region of interest" description="Disordered" evidence="6">
    <location>
        <begin position="259"/>
        <end position="292"/>
    </location>
</feature>
<dbReference type="HOGENOM" id="CLU_874847_0_0_1"/>
<evidence type="ECO:0000256" key="2">
    <source>
        <dbReference type="ARBA" id="ARBA00022771"/>
    </source>
</evidence>
<dbReference type="InterPro" id="IPR001841">
    <property type="entry name" value="Znf_RING"/>
</dbReference>
<evidence type="ECO:0000256" key="6">
    <source>
        <dbReference type="SAM" id="MobiDB-lite"/>
    </source>
</evidence>
<gene>
    <name evidence="8" type="ORF">M422DRAFT_66917</name>
</gene>
<evidence type="ECO:0000256" key="4">
    <source>
        <dbReference type="PROSITE-ProRule" id="PRU00175"/>
    </source>
</evidence>
<evidence type="ECO:0000256" key="3">
    <source>
        <dbReference type="ARBA" id="ARBA00022833"/>
    </source>
</evidence>
<dbReference type="PROSITE" id="PS00518">
    <property type="entry name" value="ZF_RING_1"/>
    <property type="match status" value="1"/>
</dbReference>
<keyword evidence="9" id="KW-1185">Reference proteome</keyword>
<organism evidence="8 9">
    <name type="scientific">Sphaerobolus stellatus (strain SS14)</name>
    <dbReference type="NCBI Taxonomy" id="990650"/>
    <lineage>
        <taxon>Eukaryota</taxon>
        <taxon>Fungi</taxon>
        <taxon>Dikarya</taxon>
        <taxon>Basidiomycota</taxon>
        <taxon>Agaricomycotina</taxon>
        <taxon>Agaricomycetes</taxon>
        <taxon>Phallomycetidae</taxon>
        <taxon>Geastrales</taxon>
        <taxon>Sphaerobolaceae</taxon>
        <taxon>Sphaerobolus</taxon>
    </lineage>
</organism>
<keyword evidence="3" id="KW-0862">Zinc</keyword>
<feature type="compositionally biased region" description="Polar residues" evidence="6">
    <location>
        <begin position="283"/>
        <end position="292"/>
    </location>
</feature>
<name>A0A0C9W3T4_SPHS4</name>
<evidence type="ECO:0000313" key="9">
    <source>
        <dbReference type="Proteomes" id="UP000054279"/>
    </source>
</evidence>
<dbReference type="PANTHER" id="PTHR47156:SF10">
    <property type="entry name" value="E3 UBIQUITIN-PROTEIN LIGASE TRIM-21-RELATED"/>
    <property type="match status" value="1"/>
</dbReference>
<proteinExistence type="predicted"/>
<dbReference type="GO" id="GO:0008270">
    <property type="term" value="F:zinc ion binding"/>
    <property type="evidence" value="ECO:0007669"/>
    <property type="project" value="UniProtKB-KW"/>
</dbReference>
<dbReference type="Pfam" id="PF13639">
    <property type="entry name" value="zf-RING_2"/>
    <property type="match status" value="1"/>
</dbReference>
<keyword evidence="1" id="KW-0479">Metal-binding</keyword>
<feature type="coiled-coil region" evidence="5">
    <location>
        <begin position="191"/>
        <end position="218"/>
    </location>
</feature>
<reference evidence="8 9" key="1">
    <citation type="submission" date="2014-06" db="EMBL/GenBank/DDBJ databases">
        <title>Evolutionary Origins and Diversification of the Mycorrhizal Mutualists.</title>
        <authorList>
            <consortium name="DOE Joint Genome Institute"/>
            <consortium name="Mycorrhizal Genomics Consortium"/>
            <person name="Kohler A."/>
            <person name="Kuo A."/>
            <person name="Nagy L.G."/>
            <person name="Floudas D."/>
            <person name="Copeland A."/>
            <person name="Barry K.W."/>
            <person name="Cichocki N."/>
            <person name="Veneault-Fourrey C."/>
            <person name="LaButti K."/>
            <person name="Lindquist E.A."/>
            <person name="Lipzen A."/>
            <person name="Lundell T."/>
            <person name="Morin E."/>
            <person name="Murat C."/>
            <person name="Riley R."/>
            <person name="Ohm R."/>
            <person name="Sun H."/>
            <person name="Tunlid A."/>
            <person name="Henrissat B."/>
            <person name="Grigoriev I.V."/>
            <person name="Hibbett D.S."/>
            <person name="Martin F."/>
        </authorList>
    </citation>
    <scope>NUCLEOTIDE SEQUENCE [LARGE SCALE GENOMIC DNA]</scope>
    <source>
        <strain evidence="8 9">SS14</strain>
    </source>
</reference>
<dbReference type="InterPro" id="IPR017907">
    <property type="entry name" value="Znf_RING_CS"/>
</dbReference>
<dbReference type="SUPFAM" id="SSF57850">
    <property type="entry name" value="RING/U-box"/>
    <property type="match status" value="1"/>
</dbReference>
<evidence type="ECO:0000313" key="8">
    <source>
        <dbReference type="EMBL" id="KIJ45866.1"/>
    </source>
</evidence>
<dbReference type="Gene3D" id="3.30.40.10">
    <property type="entry name" value="Zinc/RING finger domain, C3HC4 (zinc finger)"/>
    <property type="match status" value="1"/>
</dbReference>
<dbReference type="InterPro" id="IPR013083">
    <property type="entry name" value="Znf_RING/FYVE/PHD"/>
</dbReference>
<feature type="domain" description="RING-type" evidence="7">
    <location>
        <begin position="8"/>
        <end position="51"/>
    </location>
</feature>
<accession>A0A0C9W3T4</accession>
<dbReference type="InterPro" id="IPR052667">
    <property type="entry name" value="E3_ubiquitin-ligase_RING"/>
</dbReference>
<protein>
    <recommendedName>
        <fullName evidence="7">RING-type domain-containing protein</fullName>
    </recommendedName>
</protein>
<dbReference type="OrthoDB" id="6105938at2759"/>
<dbReference type="EMBL" id="KN837110">
    <property type="protein sequence ID" value="KIJ45866.1"/>
    <property type="molecule type" value="Genomic_DNA"/>
</dbReference>
<dbReference type="SMART" id="SM00184">
    <property type="entry name" value="RING"/>
    <property type="match status" value="1"/>
</dbReference>
<keyword evidence="2 4" id="KW-0863">Zinc-finger</keyword>
<dbReference type="PROSITE" id="PS50089">
    <property type="entry name" value="ZF_RING_2"/>
    <property type="match status" value="1"/>
</dbReference>
<evidence type="ECO:0000259" key="7">
    <source>
        <dbReference type="PROSITE" id="PS50089"/>
    </source>
</evidence>
<keyword evidence="5" id="KW-0175">Coiled coil</keyword>
<sequence length="318" mass="36653">MASINGYCPVCRDDFDSERRAHSIPCGHLFCIDCLTRMRGGHAHARCPFCRLPFRVQDIRWLYFNYEYDTFSHEAQYSSSDISDSNNIPQWLVDSRVALEERIYGMIGHSNFSQEDATTLSSDVHAWLAIYYQSSKPSSTRALISLEIAAPLLAELCKQSTHVSAVKEQLTKLRYDYEALHKGTLYNSKLRREAELRLREYDIEIRALRELNSLYREKYFKAVRTDNVLSASERPKSHRSSTYVKTPIPIVNRTINHEVHRKPQKKKGEPSIPLGADDISIGRNRNSDGVQRSVSWVKIIPMDIRGPKQKRMRTSSPN</sequence>
<evidence type="ECO:0000256" key="1">
    <source>
        <dbReference type="ARBA" id="ARBA00022723"/>
    </source>
</evidence>
<dbReference type="PANTHER" id="PTHR47156">
    <property type="entry name" value="PROTEIN CBG20824"/>
    <property type="match status" value="1"/>
</dbReference>
<dbReference type="AlphaFoldDB" id="A0A0C9W3T4"/>
<evidence type="ECO:0000256" key="5">
    <source>
        <dbReference type="SAM" id="Coils"/>
    </source>
</evidence>
<dbReference type="CDD" id="cd16449">
    <property type="entry name" value="RING-HC"/>
    <property type="match status" value="1"/>
</dbReference>
<dbReference type="Proteomes" id="UP000054279">
    <property type="component" value="Unassembled WGS sequence"/>
</dbReference>